<dbReference type="RefSeq" id="WP_234761262.1">
    <property type="nucleotide sequence ID" value="NZ_JAKEIP010000010.1"/>
</dbReference>
<proteinExistence type="predicted"/>
<feature type="region of interest" description="Disordered" evidence="1">
    <location>
        <begin position="976"/>
        <end position="1026"/>
    </location>
</feature>
<dbReference type="EMBL" id="JAKEIP010000010">
    <property type="protein sequence ID" value="MCF1592922.1"/>
    <property type="molecule type" value="Genomic_DNA"/>
</dbReference>
<protein>
    <submittedName>
        <fullName evidence="2">DNA-binding protein</fullName>
    </submittedName>
</protein>
<keyword evidence="2" id="KW-0238">DNA-binding</keyword>
<evidence type="ECO:0000313" key="3">
    <source>
        <dbReference type="Proteomes" id="UP001139384"/>
    </source>
</evidence>
<accession>A0A9X1PSY7</accession>
<dbReference type="Proteomes" id="UP001139384">
    <property type="component" value="Unassembled WGS sequence"/>
</dbReference>
<evidence type="ECO:0000313" key="2">
    <source>
        <dbReference type="EMBL" id="MCF1592922.1"/>
    </source>
</evidence>
<reference evidence="2" key="1">
    <citation type="submission" date="2022-01" db="EMBL/GenBank/DDBJ databases">
        <title>Draft Genome Sequences of Seven Type Strains of the Genus Streptomyces.</title>
        <authorList>
            <person name="Aziz S."/>
            <person name="Coretto E."/>
            <person name="Chronakova A."/>
            <person name="Sproer C."/>
            <person name="Huber K."/>
            <person name="Nouioui I."/>
            <person name="Gross H."/>
        </authorList>
    </citation>
    <scope>NUCLEOTIDE SEQUENCE</scope>
    <source>
        <strain evidence="2">DSM 103493</strain>
    </source>
</reference>
<name>A0A9X1PSY7_STRM4</name>
<comment type="caution">
    <text evidence="2">The sequence shown here is derived from an EMBL/GenBank/DDBJ whole genome shotgun (WGS) entry which is preliminary data.</text>
</comment>
<feature type="compositionally biased region" description="Low complexity" evidence="1">
    <location>
        <begin position="987"/>
        <end position="1017"/>
    </location>
</feature>
<organism evidence="2 3">
    <name type="scientific">Streptomyces muensis</name>
    <dbReference type="NCBI Taxonomy" id="1077944"/>
    <lineage>
        <taxon>Bacteria</taxon>
        <taxon>Bacillati</taxon>
        <taxon>Actinomycetota</taxon>
        <taxon>Actinomycetes</taxon>
        <taxon>Kitasatosporales</taxon>
        <taxon>Streptomycetaceae</taxon>
        <taxon>Streptomyces</taxon>
    </lineage>
</organism>
<evidence type="ECO:0000256" key="1">
    <source>
        <dbReference type="SAM" id="MobiDB-lite"/>
    </source>
</evidence>
<feature type="compositionally biased region" description="Basic and acidic residues" evidence="1">
    <location>
        <begin position="976"/>
        <end position="985"/>
    </location>
</feature>
<sequence length="1649" mass="178197">MSGGAQVSYEELLAAGAVLPRGTEGAGERAVPLTARSYTHPGLDDRVVVRLVAAELGAAEDLAAGFVGLEPDADPVEVGLGARQALGFPEWVLAHHPEDGHHALAVVQDLERIARRAKSRPKAALDDYRELARRLAVAVPHFLPTFYEQAGRVFLSVENPTYAAQMFGRAREAEAEYGLALDEERLDAVFLEFALAGALTATALSGYAKELAVRVPAAEALARFTRLCVRRTMGGLVPSAQLATDVRRLARAAGRGGGEAEQAYLADLLALSATAKAAPGWWKSHRAAVVALARREPAVRGALLSLMPDSGDHAVLLMWLDILEESGALVGLWDDTLPDQERPQDGTAGWFVRFLAFQERAQTWHEPSQLPALYRIVERAAGLLRTELTDSRRELRAEHDLDLLDLLLTLGVPVAACHRLFPHGWAKGEDRRDLLALAADGRFRDAFREGADTSFTGDEDDLDTIRVLAQSPGGRLMLADWVREVARRSTAAGLPGLPDALKRLKWLPAEALMLAEDEMRKVAATDLAPLLARTMRAGLIDELGWPAWEEAARDLVRKENVEDLYVADAWPYLITAGATQVRVIGIEGTVLTHDLRLPDQGTFGYAGFHFVDGELLVHWRTYDYGMRGYWHHSPDRVLSLAGAITPRGVQMNWYREKVGVPTLPLPGGGRATGAGVLHRGDTTVPAEANLLGDGTSYWVWGGGADGWFEYDPATGRMGRKSAPAFLADAYGEGTWAPGWLAPYPVDEVTPAGVPVDGLLGWRAVFQSDGTWHGEDLAGRQVTVPEGRGEPYAAVLFPGADQLLAVVRDGWRIELLDADGVVTASAREDGAPGEFAEGTPLLPPLRYWHCLRPRDPQGSAALRRIDDDTARALLRAPELKEAVGELLPEATDKALRAGIIGVLRYAVEQQKVLDAAAARLTAELAGSHEDEGPAGPSDQLLRAALSGLDGSRGNWYHYTADRDNVFRRLRVLKRAVRAGDDSRGSHDSAAAPHATATSAAAPHATATSAAPSRAAHAPAPTPRLHLDGPELPDGYLYMEPAADFFTAAAFRVASPTTPPEHREALVALLREFEALGLASTAEPARWRRVSLHIDARQLRTPSGEWREGSWRGVLPLDGGAFLAVTACTSRSESGGCDFEALFHDPSGRFEAPAPYTVESVYRVGEDRAADWLAAFLAELDERGPAPWIPAAAEEFARLTGVTLTMARLLVAGLPQVDSDERSFLSAEARAVLRVKVTDAALAKDELRKTSISVLRAVVAALLPRDPARLWTDGPDVAAAAEAWNSKVGKRMVLPEALLGEMQRTLKAEPWTLAALLDPASEPRLSRDLEWAVTGDRIGPVGEDTVGFTAAALIDSVVLAAWLAHRLPVGDPVRAALSAALGAIRDRLAHPGLMLDLVMYADLSDFRKAAGQPTETGRGFERYGAIVMATQDYRPAPALRVALLDADGQDPYLPALRLAQDGAPFLAEVTLRLARAPHFAALVADPGDPVAGERGKDGTWYPQDPARSVPELVAEAAKEYGIGEDAAALYLMLLAMPDPTDRNTARWTGWKPARLKAARAELAATDLVVGGSRSRAGRSLFLPGGWEALPSPRLPLEQWKLPLYGELAQARVGLLVPTEPAPDLYRRAWQRIREGDVPRFEELKVKSGRRR</sequence>
<gene>
    <name evidence="2" type="ORF">L0P92_04960</name>
</gene>
<dbReference type="GO" id="GO:0003677">
    <property type="term" value="F:DNA binding"/>
    <property type="evidence" value="ECO:0007669"/>
    <property type="project" value="UniProtKB-KW"/>
</dbReference>
<keyword evidence="3" id="KW-1185">Reference proteome</keyword>